<comment type="caution">
    <text evidence="8">The sequence shown here is derived from an EMBL/GenBank/DDBJ whole genome shotgun (WGS) entry which is preliminary data.</text>
</comment>
<keyword evidence="4 8" id="KW-0808">Transferase</keyword>
<dbReference type="RefSeq" id="WP_133241915.1">
    <property type="nucleotide sequence ID" value="NZ_MZGS01000006.1"/>
</dbReference>
<dbReference type="EMBL" id="MZGS01000006">
    <property type="protein sequence ID" value="PWB88337.1"/>
    <property type="molecule type" value="Genomic_DNA"/>
</dbReference>
<dbReference type="InterPro" id="IPR043149">
    <property type="entry name" value="TagF_N"/>
</dbReference>
<protein>
    <submittedName>
        <fullName evidence="8">CDP-glycerol:poly(Glycerophosphate) glycerophosphotransferase</fullName>
        <ecNumber evidence="8">2.7.8.12</ecNumber>
    </submittedName>
</protein>
<dbReference type="Pfam" id="PF04464">
    <property type="entry name" value="Glyphos_transf"/>
    <property type="match status" value="1"/>
</dbReference>
<dbReference type="GO" id="GO:0047355">
    <property type="term" value="F:CDP-glycerol glycerophosphotransferase activity"/>
    <property type="evidence" value="ECO:0007669"/>
    <property type="project" value="UniProtKB-EC"/>
</dbReference>
<comment type="subcellular location">
    <subcellularLocation>
        <location evidence="1">Cell membrane</location>
        <topology evidence="1">Peripheral membrane protein</topology>
    </subcellularLocation>
</comment>
<dbReference type="InterPro" id="IPR043148">
    <property type="entry name" value="TagF_C"/>
</dbReference>
<evidence type="ECO:0000313" key="8">
    <source>
        <dbReference type="EMBL" id="PWB88337.1"/>
    </source>
</evidence>
<dbReference type="AlphaFoldDB" id="A0A315XPI4"/>
<evidence type="ECO:0000256" key="1">
    <source>
        <dbReference type="ARBA" id="ARBA00004202"/>
    </source>
</evidence>
<evidence type="ECO:0000256" key="3">
    <source>
        <dbReference type="ARBA" id="ARBA00022475"/>
    </source>
</evidence>
<dbReference type="Gene3D" id="3.40.50.12580">
    <property type="match status" value="1"/>
</dbReference>
<dbReference type="InterPro" id="IPR051612">
    <property type="entry name" value="Teichoic_Acid_Biosynth"/>
</dbReference>
<comment type="similarity">
    <text evidence="2">Belongs to the CDP-glycerol glycerophosphotransferase family.</text>
</comment>
<evidence type="ECO:0000256" key="2">
    <source>
        <dbReference type="ARBA" id="ARBA00010488"/>
    </source>
</evidence>
<gene>
    <name evidence="8" type="primary">tagF_3</name>
    <name evidence="8" type="ORF">MBBTH_00680</name>
</gene>
<dbReference type="PANTHER" id="PTHR37316:SF3">
    <property type="entry name" value="TEICHOIC ACID GLYCEROL-PHOSPHATE TRANSFERASE"/>
    <property type="match status" value="1"/>
</dbReference>
<dbReference type="Proteomes" id="UP000251717">
    <property type="component" value="Unassembled WGS sequence"/>
</dbReference>
<dbReference type="PANTHER" id="PTHR37316">
    <property type="entry name" value="TEICHOIC ACID GLYCEROL-PHOSPHATE PRIMASE"/>
    <property type="match status" value="1"/>
</dbReference>
<feature type="domain" description="Glycosyltransferase 2-like" evidence="7">
    <location>
        <begin position="5"/>
        <end position="128"/>
    </location>
</feature>
<accession>A0A315XPI4</accession>
<dbReference type="SUPFAM" id="SSF53448">
    <property type="entry name" value="Nucleotide-diphospho-sugar transferases"/>
    <property type="match status" value="1"/>
</dbReference>
<dbReference type="EC" id="2.7.8.12" evidence="8"/>
<evidence type="ECO:0000259" key="7">
    <source>
        <dbReference type="Pfam" id="PF00535"/>
    </source>
</evidence>
<dbReference type="CDD" id="cd00761">
    <property type="entry name" value="Glyco_tranf_GTA_type"/>
    <property type="match status" value="1"/>
</dbReference>
<sequence>MTFLSIIIPFDTVERYLKDCLDSISEQNIDDYEIILVLNGEKENVNDLINSYDNLNIIVKSFDERLGVARARNEGLKMAGGEYVYFIDSDDYLYKNALEKLVNTAKATHADFINGERMATPFIRERFEERFTKKSKYPMKKGKLSDMEFSMRQLVGTKTNKKEILSVLHSLIKRDIIADTLFDENDRFYSDYFFMTSIFPRLNTFVGVEEAVYAKRNRDDPINLTSLNQEDHGDAFLSYATAYRDVLEIVNALYDKTHDEKYKLLKDEMAFTFFDYYYKVFGPNFLYSDDENWRGHVFKIMQEISYEFNMNYLSFIQKREIKAFQENNIRKLTRFIKIRVNFKKTIRVFKSRWRFKTFIYFRYYNRKPINKNQFMFASFLGKFYSDSPKYLYEYMYNKYGDELDYVWVINDKNVEIPGNPKKVKRFSLAYYKELARSKYWVINGRQASRLHKRDSQKIISTWHGTPLKKLGLDIGNVHTRDPNIKKSYIKVAKEWDYLISPNHYTTEILRSCFAYDGDILETGYPRNDILYNATPEQVQKIKDDLNLPSDKKIVLYAPTWRDDEYFDAGKMHFTLKLELDKLQKAIGDEYIVLVRTHYFVADKLDLSPYKGFAYDVCKYDDIAELYLISDILITDYSSVFFDYANLRRPILYYTYDLEKYENILRGFYIDIHSEVPGPLLKTTEEVIDAIVNIEDLKKEYADKYDEFYERFCSFEDGNASKRIDDAIRK</sequence>
<evidence type="ECO:0000313" key="9">
    <source>
        <dbReference type="Proteomes" id="UP000251717"/>
    </source>
</evidence>
<evidence type="ECO:0000256" key="4">
    <source>
        <dbReference type="ARBA" id="ARBA00022679"/>
    </source>
</evidence>
<dbReference type="InterPro" id="IPR007554">
    <property type="entry name" value="Glycerophosphate_synth"/>
</dbReference>
<dbReference type="SUPFAM" id="SSF53756">
    <property type="entry name" value="UDP-Glycosyltransferase/glycogen phosphorylase"/>
    <property type="match status" value="1"/>
</dbReference>
<name>A0A315XPI4_9EURY</name>
<dbReference type="Gene3D" id="3.90.550.10">
    <property type="entry name" value="Spore Coat Polysaccharide Biosynthesis Protein SpsA, Chain A"/>
    <property type="match status" value="1"/>
</dbReference>
<keyword evidence="3" id="KW-1003">Cell membrane</keyword>
<organism evidence="8 9">
    <name type="scientific">Methanobrevibacter thaueri</name>
    <dbReference type="NCBI Taxonomy" id="190975"/>
    <lineage>
        <taxon>Archaea</taxon>
        <taxon>Methanobacteriati</taxon>
        <taxon>Methanobacteriota</taxon>
        <taxon>Methanomada group</taxon>
        <taxon>Methanobacteria</taxon>
        <taxon>Methanobacteriales</taxon>
        <taxon>Methanobacteriaceae</taxon>
        <taxon>Methanobrevibacter</taxon>
    </lineage>
</organism>
<keyword evidence="9" id="KW-1185">Reference proteome</keyword>
<evidence type="ECO:0000256" key="5">
    <source>
        <dbReference type="ARBA" id="ARBA00022944"/>
    </source>
</evidence>
<dbReference type="InterPro" id="IPR001173">
    <property type="entry name" value="Glyco_trans_2-like"/>
</dbReference>
<dbReference type="InterPro" id="IPR029044">
    <property type="entry name" value="Nucleotide-diphossugar_trans"/>
</dbReference>
<dbReference type="OrthoDB" id="77671at2157"/>
<dbReference type="Pfam" id="PF00535">
    <property type="entry name" value="Glycos_transf_2"/>
    <property type="match status" value="1"/>
</dbReference>
<dbReference type="GO" id="GO:0005886">
    <property type="term" value="C:plasma membrane"/>
    <property type="evidence" value="ECO:0007669"/>
    <property type="project" value="UniProtKB-SubCell"/>
</dbReference>
<evidence type="ECO:0000256" key="6">
    <source>
        <dbReference type="ARBA" id="ARBA00023136"/>
    </source>
</evidence>
<reference evidence="8 9" key="1">
    <citation type="submission" date="2017-03" db="EMBL/GenBank/DDBJ databases">
        <title>Genome sequence of Methanobrevibacter thaueri.</title>
        <authorList>
            <person name="Poehlein A."/>
            <person name="Seedorf H."/>
            <person name="Daniel R."/>
        </authorList>
    </citation>
    <scope>NUCLEOTIDE SEQUENCE [LARGE SCALE GENOMIC DNA]</scope>
    <source>
        <strain evidence="8 9">DSM 11995</strain>
    </source>
</reference>
<keyword evidence="6" id="KW-0472">Membrane</keyword>
<keyword evidence="5" id="KW-0777">Teichoic acid biosynthesis</keyword>
<dbReference type="Gene3D" id="3.40.50.11820">
    <property type="match status" value="1"/>
</dbReference>
<proteinExistence type="inferred from homology"/>